<dbReference type="EMBL" id="FWZT01000027">
    <property type="protein sequence ID" value="SMF73108.1"/>
    <property type="molecule type" value="Genomic_DNA"/>
</dbReference>
<protein>
    <submittedName>
        <fullName evidence="1">Uncharacterized protein</fullName>
    </submittedName>
</protein>
<dbReference type="SUPFAM" id="SSF103515">
    <property type="entry name" value="Autotransporter"/>
    <property type="match status" value="1"/>
</dbReference>
<dbReference type="InterPro" id="IPR036709">
    <property type="entry name" value="Autotransporte_beta_dom_sf"/>
</dbReference>
<sequence>MIFNRVLLSLSILCIDCYALDQNIRPPSTQKVEVMGGSFVPSGIHLRSSLPVDLAINYSVPYSHSLSLTYSYNLYMARYDTGSGGGRSTDNGFAEFQIYHDVTHHFLGIQGTHFSKSGFYARGGLLASYMQITVDYDVNQGADQKASIASMALFGVSGLGHQWRWGENWSFGVEWLALMTNLMASHRTLSDDISLKITELDQEHSYAIDYLNFRLLRLIVSYQL</sequence>
<keyword evidence="2" id="KW-1185">Reference proteome</keyword>
<evidence type="ECO:0000313" key="2">
    <source>
        <dbReference type="Proteomes" id="UP000192907"/>
    </source>
</evidence>
<dbReference type="AlphaFoldDB" id="A0A1Y6CLT7"/>
<evidence type="ECO:0000313" key="1">
    <source>
        <dbReference type="EMBL" id="SMF73108.1"/>
    </source>
</evidence>
<dbReference type="STRING" id="1513793.SAMN06296036_12766"/>
<name>A0A1Y6CLT7_9BACT</name>
<reference evidence="2" key="1">
    <citation type="submission" date="2017-04" db="EMBL/GenBank/DDBJ databases">
        <authorList>
            <person name="Varghese N."/>
            <person name="Submissions S."/>
        </authorList>
    </citation>
    <scope>NUCLEOTIDE SEQUENCE [LARGE SCALE GENOMIC DNA]</scope>
    <source>
        <strain evidence="2">RKEM611</strain>
    </source>
</reference>
<gene>
    <name evidence="1" type="ORF">SAMN06296036_12766</name>
</gene>
<proteinExistence type="predicted"/>
<accession>A0A1Y6CLT7</accession>
<organism evidence="1 2">
    <name type="scientific">Pseudobacteriovorax antillogorgiicola</name>
    <dbReference type="NCBI Taxonomy" id="1513793"/>
    <lineage>
        <taxon>Bacteria</taxon>
        <taxon>Pseudomonadati</taxon>
        <taxon>Bdellovibrionota</taxon>
        <taxon>Oligoflexia</taxon>
        <taxon>Oligoflexales</taxon>
        <taxon>Pseudobacteriovoracaceae</taxon>
        <taxon>Pseudobacteriovorax</taxon>
    </lineage>
</organism>
<dbReference type="RefSeq" id="WP_132324471.1">
    <property type="nucleotide sequence ID" value="NZ_FWZT01000027.1"/>
</dbReference>
<dbReference type="Proteomes" id="UP000192907">
    <property type="component" value="Unassembled WGS sequence"/>
</dbReference>